<reference evidence="1" key="1">
    <citation type="journal article" date="2020" name="mSystems">
        <title>Genome- and Community-Level Interaction Insights into Carbon Utilization and Element Cycling Functions of Hydrothermarchaeota in Hydrothermal Sediment.</title>
        <authorList>
            <person name="Zhou Z."/>
            <person name="Liu Y."/>
            <person name="Xu W."/>
            <person name="Pan J."/>
            <person name="Luo Z.H."/>
            <person name="Li M."/>
        </authorList>
    </citation>
    <scope>NUCLEOTIDE SEQUENCE [LARGE SCALE GENOMIC DNA]</scope>
    <source>
        <strain evidence="1">SpSt-1182</strain>
    </source>
</reference>
<dbReference type="AlphaFoldDB" id="A0A7V0XF08"/>
<dbReference type="Proteomes" id="UP000885672">
    <property type="component" value="Unassembled WGS sequence"/>
</dbReference>
<evidence type="ECO:0000313" key="1">
    <source>
        <dbReference type="EMBL" id="HDQ99201.1"/>
    </source>
</evidence>
<accession>A0A7V0XF08</accession>
<organism evidence="1">
    <name type="scientific">candidate division WOR-3 bacterium</name>
    <dbReference type="NCBI Taxonomy" id="2052148"/>
    <lineage>
        <taxon>Bacteria</taxon>
        <taxon>Bacteria division WOR-3</taxon>
    </lineage>
</organism>
<protein>
    <recommendedName>
        <fullName evidence="2">DUF4872 domain-containing protein</fullName>
    </recommendedName>
</protein>
<comment type="caution">
    <text evidence="1">The sequence shown here is derived from an EMBL/GenBank/DDBJ whole genome shotgun (WGS) entry which is preliminary data.</text>
</comment>
<gene>
    <name evidence="1" type="ORF">ENN51_02800</name>
</gene>
<name>A0A7V0XF08_UNCW3</name>
<sequence>MTTRSRDTYALDLGIEPPWTNVSYVGAVCAALRARGAECDCIGMAGFSGYAFVVNVAPGLVPDAVTAFDWMMLNEGAGAFGVAVETDTVDCEMGSGERPRLLVELFERVCEEVGRGSPCVVWGVGTPPGFAVVYGWDRDSYLVRSRLSAAGEVGRGLPTSAVRPLGPAERPEPPVRFDSLVDTGRLGAVFFGEDQPVGSRRMEQRAVERAGQLLAGEHACFEPGNVSGWPAFEAWADELVGGRYQPFGNSYTLRCLTELQLFAAGFCRRLSQARPDAARPLSAASAGLSRSADRLEALQELFPCPGDDTRPGPTVLQAAARSLRACAADNREALAALRDAAALF</sequence>
<proteinExistence type="predicted"/>
<evidence type="ECO:0008006" key="2">
    <source>
        <dbReference type="Google" id="ProtNLM"/>
    </source>
</evidence>
<dbReference type="EMBL" id="DSBX01000109">
    <property type="protein sequence ID" value="HDQ99201.1"/>
    <property type="molecule type" value="Genomic_DNA"/>
</dbReference>